<gene>
    <name evidence="1" type="ORF">ENQ87_03280</name>
</gene>
<name>A0A831UBZ0_GEOME</name>
<proteinExistence type="predicted"/>
<dbReference type="InterPro" id="IPR024096">
    <property type="entry name" value="NO_sig/Golgi_transp_ligand-bd"/>
</dbReference>
<dbReference type="EMBL" id="DSOV01000010">
    <property type="protein sequence ID" value="HEN41390.1"/>
    <property type="molecule type" value="Genomic_DNA"/>
</dbReference>
<reference evidence="1" key="1">
    <citation type="journal article" date="2020" name="mSystems">
        <title>Genome- and Community-Level Interaction Insights into Carbon Utilization and Element Cycling Functions of Hydrothermarchaeota in Hydrothermal Sediment.</title>
        <authorList>
            <person name="Zhou Z."/>
            <person name="Liu Y."/>
            <person name="Xu W."/>
            <person name="Pan J."/>
            <person name="Luo Z.H."/>
            <person name="Li M."/>
        </authorList>
    </citation>
    <scope>NUCLEOTIDE SEQUENCE [LARGE SCALE GENOMIC DNA]</scope>
    <source>
        <strain evidence="1">SpSt-349</strain>
    </source>
</reference>
<protein>
    <submittedName>
        <fullName evidence="1">Uncharacterized protein</fullName>
    </submittedName>
</protein>
<dbReference type="AlphaFoldDB" id="A0A831UBZ0"/>
<dbReference type="SUPFAM" id="SSF111126">
    <property type="entry name" value="Ligand-binding domain in the NO signalling and Golgi transport"/>
    <property type="match status" value="1"/>
</dbReference>
<comment type="caution">
    <text evidence="1">The sequence shown here is derived from an EMBL/GenBank/DDBJ whole genome shotgun (WGS) entry which is preliminary data.</text>
</comment>
<organism evidence="1">
    <name type="scientific">Geobacter metallireducens</name>
    <dbReference type="NCBI Taxonomy" id="28232"/>
    <lineage>
        <taxon>Bacteria</taxon>
        <taxon>Pseudomonadati</taxon>
        <taxon>Thermodesulfobacteriota</taxon>
        <taxon>Desulfuromonadia</taxon>
        <taxon>Geobacterales</taxon>
        <taxon>Geobacteraceae</taxon>
        <taxon>Geobacter</taxon>
    </lineage>
</organism>
<evidence type="ECO:0000313" key="1">
    <source>
        <dbReference type="EMBL" id="HEN41390.1"/>
    </source>
</evidence>
<sequence>MSDLMTTRAALQETMTFLGAIASGIEEAIGESANGITYLAGKRLGMQFSADIRKTDNVEEALEAVHRVLLDNNCLWHFEPFRPHDRPALVQTTDDGDEDLHLVFRDCMIRQSLFRFGHHQKGSLCTMMFGFFSGALLNVMGVDSTLEILHAGENACLKRLVIHKKRGEAQ</sequence>
<accession>A0A831UBZ0</accession>